<reference evidence="3" key="2">
    <citation type="submission" date="2015-01" db="EMBL/GenBank/DDBJ databases">
        <title>Evolutionary Origins and Diversification of the Mycorrhizal Mutualists.</title>
        <authorList>
            <consortium name="DOE Joint Genome Institute"/>
            <consortium name="Mycorrhizal Genomics Consortium"/>
            <person name="Kohler A."/>
            <person name="Kuo A."/>
            <person name="Nagy L.G."/>
            <person name="Floudas D."/>
            <person name="Copeland A."/>
            <person name="Barry K.W."/>
            <person name="Cichocki N."/>
            <person name="Veneault-Fourrey C."/>
            <person name="LaButti K."/>
            <person name="Lindquist E.A."/>
            <person name="Lipzen A."/>
            <person name="Lundell T."/>
            <person name="Morin E."/>
            <person name="Murat C."/>
            <person name="Riley R."/>
            <person name="Ohm R."/>
            <person name="Sun H."/>
            <person name="Tunlid A."/>
            <person name="Henrissat B."/>
            <person name="Grigoriev I.V."/>
            <person name="Hibbett D.S."/>
            <person name="Martin F."/>
        </authorList>
    </citation>
    <scope>NUCLEOTIDE SEQUENCE [LARGE SCALE GENOMIC DNA]</scope>
    <source>
        <strain evidence="3">MUT 4182</strain>
    </source>
</reference>
<keyword evidence="3" id="KW-1185">Reference proteome</keyword>
<dbReference type="Proteomes" id="UP000054248">
    <property type="component" value="Unassembled WGS sequence"/>
</dbReference>
<feature type="non-terminal residue" evidence="2">
    <location>
        <position position="535"/>
    </location>
</feature>
<dbReference type="Gene3D" id="3.10.490.10">
    <property type="entry name" value="Gamma-glutamyl cyclotransferase-like"/>
    <property type="match status" value="1"/>
</dbReference>
<gene>
    <name evidence="2" type="ORF">M407DRAFT_26399</name>
</gene>
<feature type="compositionally biased region" description="Low complexity" evidence="1">
    <location>
        <begin position="303"/>
        <end position="322"/>
    </location>
</feature>
<protein>
    <submittedName>
        <fullName evidence="2">Uncharacterized protein</fullName>
    </submittedName>
</protein>
<reference evidence="2 3" key="1">
    <citation type="submission" date="2014-04" db="EMBL/GenBank/DDBJ databases">
        <authorList>
            <consortium name="DOE Joint Genome Institute"/>
            <person name="Kuo A."/>
            <person name="Girlanda M."/>
            <person name="Perotto S."/>
            <person name="Kohler A."/>
            <person name="Nagy L.G."/>
            <person name="Floudas D."/>
            <person name="Copeland A."/>
            <person name="Barry K.W."/>
            <person name="Cichocki N."/>
            <person name="Veneault-Fourrey C."/>
            <person name="LaButti K."/>
            <person name="Lindquist E.A."/>
            <person name="Lipzen A."/>
            <person name="Lundell T."/>
            <person name="Morin E."/>
            <person name="Murat C."/>
            <person name="Sun H."/>
            <person name="Tunlid A."/>
            <person name="Henrissat B."/>
            <person name="Grigoriev I.V."/>
            <person name="Hibbett D.S."/>
            <person name="Martin F."/>
            <person name="Nordberg H.P."/>
            <person name="Cantor M.N."/>
            <person name="Hua S.X."/>
        </authorList>
    </citation>
    <scope>NUCLEOTIDE SEQUENCE [LARGE SCALE GENOMIC DNA]</scope>
    <source>
        <strain evidence="2 3">MUT 4182</strain>
    </source>
</reference>
<evidence type="ECO:0000313" key="2">
    <source>
        <dbReference type="EMBL" id="KIO24203.1"/>
    </source>
</evidence>
<feature type="region of interest" description="Disordered" evidence="1">
    <location>
        <begin position="278"/>
        <end position="328"/>
    </location>
</feature>
<accession>A0A0C3KRX7</accession>
<organism evidence="2 3">
    <name type="scientific">Tulasnella calospora MUT 4182</name>
    <dbReference type="NCBI Taxonomy" id="1051891"/>
    <lineage>
        <taxon>Eukaryota</taxon>
        <taxon>Fungi</taxon>
        <taxon>Dikarya</taxon>
        <taxon>Basidiomycota</taxon>
        <taxon>Agaricomycotina</taxon>
        <taxon>Agaricomycetes</taxon>
        <taxon>Cantharellales</taxon>
        <taxon>Tulasnellaceae</taxon>
        <taxon>Tulasnella</taxon>
    </lineage>
</organism>
<dbReference type="AlphaFoldDB" id="A0A0C3KRX7"/>
<dbReference type="OrthoDB" id="3244703at2759"/>
<dbReference type="HOGENOM" id="CLU_509591_0_0_1"/>
<proteinExistence type="predicted"/>
<feature type="compositionally biased region" description="Pro residues" evidence="1">
    <location>
        <begin position="202"/>
        <end position="225"/>
    </location>
</feature>
<sequence length="535" mass="58404">MADRRLRRKACIKDLKTAAVMWENVYTGPGLTAAGIHRLGSTPCHPMSLSQATDITGGASLRSPSSYTTTTAWFSVGTLSTPKTTMDPVLPLTIVKRKKVRMQAPYHKTPAQQALEVVQEEAEPPSSASSTYSFDLSQSSSTPRSSVDSKRSVSTAGTSPAPSLKGVSLDDTTNNTQEATATTKEEKPTKMPSGTSFLHMGPPTPISTSPIPPASPPKPSRPPRNPLRQQRKPVPTAPLPPTPNDELPSRSNHPRLRPPKVVPQPVVIQTPPLQVLRPRHSQPQLSVHRPATAPHSSPSYYDTSRNTSTTSLSSTRTAQTTSNVALTPFEKRTAQQVVTSRERSTLGSGASEPDAQPVFVYAFLSDSIILSLLFTRDLQKDVQRQPARIVSGYGMSILEGARSNYPLLVPTTPDSQQQSAVEGFLIYNLSASDRRKLQDFPFHPHWRRSSTPQTTTPLFEMIEVNVDDGTGKIVKATTIAWKKDVTKMTGLKLIPKAWDAEKGRKACVAAYLSVYCTPEKSAERLKMKKKGQKKE</sequence>
<dbReference type="EMBL" id="KN823066">
    <property type="protein sequence ID" value="KIO24203.1"/>
    <property type="molecule type" value="Genomic_DNA"/>
</dbReference>
<feature type="compositionally biased region" description="Low complexity" evidence="1">
    <location>
        <begin position="172"/>
        <end position="182"/>
    </location>
</feature>
<feature type="region of interest" description="Disordered" evidence="1">
    <location>
        <begin position="116"/>
        <end position="266"/>
    </location>
</feature>
<evidence type="ECO:0000256" key="1">
    <source>
        <dbReference type="SAM" id="MobiDB-lite"/>
    </source>
</evidence>
<evidence type="ECO:0000313" key="3">
    <source>
        <dbReference type="Proteomes" id="UP000054248"/>
    </source>
</evidence>
<name>A0A0C3KRX7_9AGAM</name>
<feature type="compositionally biased region" description="Polar residues" evidence="1">
    <location>
        <begin position="131"/>
        <end position="161"/>
    </location>
</feature>